<dbReference type="FunFam" id="1.20.1250.20:FF:000003">
    <property type="entry name" value="Solute carrier family 17 member 3"/>
    <property type="match status" value="1"/>
</dbReference>
<dbReference type="GO" id="GO:0006820">
    <property type="term" value="P:monoatomic anion transport"/>
    <property type="evidence" value="ECO:0007669"/>
    <property type="project" value="TreeGrafter"/>
</dbReference>
<feature type="transmembrane region" description="Helical" evidence="8">
    <location>
        <begin position="212"/>
        <end position="239"/>
    </location>
</feature>
<evidence type="ECO:0000256" key="5">
    <source>
        <dbReference type="ARBA" id="ARBA00022989"/>
    </source>
</evidence>
<dbReference type="InterPro" id="IPR020846">
    <property type="entry name" value="MFS_dom"/>
</dbReference>
<accession>A0AAE1B682</accession>
<evidence type="ECO:0000256" key="7">
    <source>
        <dbReference type="SAM" id="MobiDB-lite"/>
    </source>
</evidence>
<feature type="transmembrane region" description="Helical" evidence="8">
    <location>
        <begin position="350"/>
        <end position="375"/>
    </location>
</feature>
<evidence type="ECO:0000256" key="6">
    <source>
        <dbReference type="ARBA" id="ARBA00023136"/>
    </source>
</evidence>
<dbReference type="InterPro" id="IPR011701">
    <property type="entry name" value="MFS"/>
</dbReference>
<feature type="transmembrane region" description="Helical" evidence="8">
    <location>
        <begin position="245"/>
        <end position="264"/>
    </location>
</feature>
<gene>
    <name evidence="10" type="ORF">RRG08_052776</name>
</gene>
<keyword evidence="5 8" id="KW-1133">Transmembrane helix</keyword>
<evidence type="ECO:0000256" key="4">
    <source>
        <dbReference type="ARBA" id="ARBA00022847"/>
    </source>
</evidence>
<keyword evidence="11" id="KW-1185">Reference proteome</keyword>
<dbReference type="Pfam" id="PF07690">
    <property type="entry name" value="MFS_1"/>
    <property type="match status" value="1"/>
</dbReference>
<dbReference type="Proteomes" id="UP001283361">
    <property type="component" value="Unassembled WGS sequence"/>
</dbReference>
<feature type="domain" description="Major facilitator superfamily (MFS) profile" evidence="9">
    <location>
        <begin position="52"/>
        <end position="504"/>
    </location>
</feature>
<keyword evidence="2" id="KW-0813">Transport</keyword>
<dbReference type="PROSITE" id="PS50850">
    <property type="entry name" value="MFS"/>
    <property type="match status" value="1"/>
</dbReference>
<protein>
    <recommendedName>
        <fullName evidence="9">Major facilitator superfamily (MFS) profile domain-containing protein</fullName>
    </recommendedName>
</protein>
<dbReference type="PANTHER" id="PTHR11662">
    <property type="entry name" value="SOLUTE CARRIER FAMILY 17"/>
    <property type="match status" value="1"/>
</dbReference>
<proteinExistence type="predicted"/>
<evidence type="ECO:0000256" key="2">
    <source>
        <dbReference type="ARBA" id="ARBA00022448"/>
    </source>
</evidence>
<dbReference type="AlphaFoldDB" id="A0AAE1B682"/>
<organism evidence="10 11">
    <name type="scientific">Elysia crispata</name>
    <name type="common">lettuce slug</name>
    <dbReference type="NCBI Taxonomy" id="231223"/>
    <lineage>
        <taxon>Eukaryota</taxon>
        <taxon>Metazoa</taxon>
        <taxon>Spiralia</taxon>
        <taxon>Lophotrochozoa</taxon>
        <taxon>Mollusca</taxon>
        <taxon>Gastropoda</taxon>
        <taxon>Heterobranchia</taxon>
        <taxon>Euthyneura</taxon>
        <taxon>Panpulmonata</taxon>
        <taxon>Sacoglossa</taxon>
        <taxon>Placobranchoidea</taxon>
        <taxon>Plakobranchidae</taxon>
        <taxon>Elysia</taxon>
    </lineage>
</organism>
<feature type="transmembrane region" description="Helical" evidence="8">
    <location>
        <begin position="177"/>
        <end position="200"/>
    </location>
</feature>
<evidence type="ECO:0000256" key="1">
    <source>
        <dbReference type="ARBA" id="ARBA00004141"/>
    </source>
</evidence>
<feature type="transmembrane region" description="Helical" evidence="8">
    <location>
        <begin position="150"/>
        <end position="171"/>
    </location>
</feature>
<dbReference type="InterPro" id="IPR036259">
    <property type="entry name" value="MFS_trans_sf"/>
</dbReference>
<keyword evidence="4" id="KW-0769">Symport</keyword>
<feature type="transmembrane region" description="Helical" evidence="8">
    <location>
        <begin position="387"/>
        <end position="407"/>
    </location>
</feature>
<evidence type="ECO:0000256" key="3">
    <source>
        <dbReference type="ARBA" id="ARBA00022692"/>
    </source>
</evidence>
<evidence type="ECO:0000313" key="11">
    <source>
        <dbReference type="Proteomes" id="UP001283361"/>
    </source>
</evidence>
<comment type="caution">
    <text evidence="10">The sequence shown here is derived from an EMBL/GenBank/DDBJ whole genome shotgun (WGS) entry which is preliminary data.</text>
</comment>
<evidence type="ECO:0000259" key="9">
    <source>
        <dbReference type="PROSITE" id="PS50850"/>
    </source>
</evidence>
<dbReference type="GO" id="GO:0016020">
    <property type="term" value="C:membrane"/>
    <property type="evidence" value="ECO:0007669"/>
    <property type="project" value="UniProtKB-SubCell"/>
</dbReference>
<feature type="region of interest" description="Disordered" evidence="7">
    <location>
        <begin position="515"/>
        <end position="551"/>
    </location>
</feature>
<dbReference type="SUPFAM" id="SSF103473">
    <property type="entry name" value="MFS general substrate transporter"/>
    <property type="match status" value="1"/>
</dbReference>
<dbReference type="InterPro" id="IPR050382">
    <property type="entry name" value="MFS_Na/Anion_cotransporter"/>
</dbReference>
<feature type="transmembrane region" description="Helical" evidence="8">
    <location>
        <begin position="480"/>
        <end position="499"/>
    </location>
</feature>
<dbReference type="PANTHER" id="PTHR11662:SF399">
    <property type="entry name" value="FI19708P1-RELATED"/>
    <property type="match status" value="1"/>
</dbReference>
<feature type="transmembrane region" description="Helical" evidence="8">
    <location>
        <begin position="314"/>
        <end position="338"/>
    </location>
</feature>
<keyword evidence="3 8" id="KW-0812">Transmembrane</keyword>
<sequence length="551" mass="59660">MQSLGAAEKADVPGSGTMKLEMETNSREGSGAKASTCQHICSWRMLLCILLQFSIVTLSLPKSTFNMAFVCSTSRRQEVLHGMNKSGDSAADGQLRGNSSLDHDISHASQVMTDLNWNSETKGLILSSLMMPAFVGPMLSDVIRLKLGNAFVFNAIFLIAGTITFVSPLLARISPSLVIAAQIVLGLTTDANMPIIGEVLPHWTPVSERITATFIVFAGYSFGPTISVLINGFLCSIPIDNGWPFIFYVSGLAYFLYAAAWNVLGSEWPETHRFVSASEKSHILSTRVQLASGTTRKKPEKPPYLSMFRSSAVLAFYFLYSCHRWGASVILIMSPVYFNSVLGFSAEQTGVVFSCVACMRLGGSLMWTVLGNALINKKIVSYSVAKKLCLCIAFGGASFAHLAVAFFDHDTRWMSVGCMMIGQILQSAVGHLSSVPQDLAPRYAGTLQGTAASVSLLAALTAPLVVSALTPQGVYKEWRVVWILLSAVYLSGSIVFLIFGKTKVQAWAAITPDQEADRDHINGGSPDKDADKSLLKDESESRHRSISDSKE</sequence>
<evidence type="ECO:0000256" key="8">
    <source>
        <dbReference type="SAM" id="Phobius"/>
    </source>
</evidence>
<dbReference type="GO" id="GO:0015293">
    <property type="term" value="F:symporter activity"/>
    <property type="evidence" value="ECO:0007669"/>
    <property type="project" value="UniProtKB-KW"/>
</dbReference>
<dbReference type="Gene3D" id="1.20.1250.20">
    <property type="entry name" value="MFS general substrate transporter like domains"/>
    <property type="match status" value="2"/>
</dbReference>
<keyword evidence="6 8" id="KW-0472">Membrane</keyword>
<comment type="subcellular location">
    <subcellularLocation>
        <location evidence="1">Membrane</location>
        <topology evidence="1">Multi-pass membrane protein</topology>
    </subcellularLocation>
</comment>
<name>A0AAE1B682_9GAST</name>
<dbReference type="EMBL" id="JAWDGP010000459">
    <property type="protein sequence ID" value="KAK3800393.1"/>
    <property type="molecule type" value="Genomic_DNA"/>
</dbReference>
<evidence type="ECO:0000313" key="10">
    <source>
        <dbReference type="EMBL" id="KAK3800393.1"/>
    </source>
</evidence>
<reference evidence="10" key="1">
    <citation type="journal article" date="2023" name="G3 (Bethesda)">
        <title>A reference genome for the long-term kleptoplast-retaining sea slug Elysia crispata morphotype clarki.</title>
        <authorList>
            <person name="Eastman K.E."/>
            <person name="Pendleton A.L."/>
            <person name="Shaikh M.A."/>
            <person name="Suttiyut T."/>
            <person name="Ogas R."/>
            <person name="Tomko P."/>
            <person name="Gavelis G."/>
            <person name="Widhalm J.R."/>
            <person name="Wisecaver J.H."/>
        </authorList>
    </citation>
    <scope>NUCLEOTIDE SEQUENCE</scope>
    <source>
        <strain evidence="10">ECLA1</strain>
    </source>
</reference>